<keyword evidence="9" id="KW-1185">Reference proteome</keyword>
<keyword evidence="3 6" id="KW-0694">RNA-binding</keyword>
<dbReference type="Proteomes" id="UP000247099">
    <property type="component" value="Unassembled WGS sequence"/>
</dbReference>
<dbReference type="AlphaFoldDB" id="A0A317ZLZ5"/>
<proteinExistence type="inferred from homology"/>
<dbReference type="RefSeq" id="WP_110129949.1">
    <property type="nucleotide sequence ID" value="NZ_QHJQ01000002.1"/>
</dbReference>
<evidence type="ECO:0000256" key="6">
    <source>
        <dbReference type="HAMAP-Rule" id="MF_01369"/>
    </source>
</evidence>
<protein>
    <recommendedName>
        <fullName evidence="6">Large ribosomal subunit protein uL23</fullName>
    </recommendedName>
</protein>
<dbReference type="GO" id="GO:0005840">
    <property type="term" value="C:ribosome"/>
    <property type="evidence" value="ECO:0007669"/>
    <property type="project" value="UniProtKB-KW"/>
</dbReference>
<dbReference type="Gene3D" id="3.30.70.330">
    <property type="match status" value="1"/>
</dbReference>
<evidence type="ECO:0000256" key="7">
    <source>
        <dbReference type="RuleBase" id="RU003934"/>
    </source>
</evidence>
<evidence type="ECO:0000313" key="9">
    <source>
        <dbReference type="Proteomes" id="UP000247099"/>
    </source>
</evidence>
<dbReference type="SUPFAM" id="SSF54189">
    <property type="entry name" value="Ribosomal proteins S24e, L23 and L15e"/>
    <property type="match status" value="1"/>
</dbReference>
<dbReference type="EMBL" id="QHJQ01000002">
    <property type="protein sequence ID" value="PXA04948.1"/>
    <property type="molecule type" value="Genomic_DNA"/>
</dbReference>
<dbReference type="GO" id="GO:1990904">
    <property type="term" value="C:ribonucleoprotein complex"/>
    <property type="evidence" value="ECO:0007669"/>
    <property type="project" value="UniProtKB-KW"/>
</dbReference>
<dbReference type="InParanoid" id="A0A317ZLZ5"/>
<comment type="function">
    <text evidence="6">One of the early assembly proteins it binds 23S rRNA. One of the proteins that surrounds the polypeptide exit tunnel on the outside of the ribosome. Forms the main docking site for trigger factor binding to the ribosome.</text>
</comment>
<dbReference type="HAMAP" id="MF_01369_B">
    <property type="entry name" value="Ribosomal_uL23_B"/>
    <property type="match status" value="1"/>
</dbReference>
<dbReference type="GO" id="GO:0006412">
    <property type="term" value="P:translation"/>
    <property type="evidence" value="ECO:0007669"/>
    <property type="project" value="UniProtKB-UniRule"/>
</dbReference>
<dbReference type="GO" id="GO:0003735">
    <property type="term" value="F:structural constituent of ribosome"/>
    <property type="evidence" value="ECO:0007669"/>
    <property type="project" value="InterPro"/>
</dbReference>
<dbReference type="GO" id="GO:0019843">
    <property type="term" value="F:rRNA binding"/>
    <property type="evidence" value="ECO:0007669"/>
    <property type="project" value="UniProtKB-UniRule"/>
</dbReference>
<comment type="caution">
    <text evidence="8">The sequence shown here is derived from an EMBL/GenBank/DDBJ whole genome shotgun (WGS) entry which is preliminary data.</text>
</comment>
<keyword evidence="4 6" id="KW-0689">Ribosomal protein</keyword>
<evidence type="ECO:0000256" key="2">
    <source>
        <dbReference type="ARBA" id="ARBA00022730"/>
    </source>
</evidence>
<gene>
    <name evidence="6" type="primary">rplW</name>
    <name evidence="8" type="ORF">DDZ13_03000</name>
</gene>
<sequence length="96" mass="10757">MIIADKILREYRITEKAADLAANLNQYTFEVAPDANRKEVARAVAKVFNVEVTKVNILNKKPKLKVDRMRRGRPGTKGGHKKAIVTLKEGDAIELV</sequence>
<evidence type="ECO:0000256" key="3">
    <source>
        <dbReference type="ARBA" id="ARBA00022884"/>
    </source>
</evidence>
<comment type="similarity">
    <text evidence="1 6 7">Belongs to the universal ribosomal protein uL23 family.</text>
</comment>
<organism evidence="8 9">
    <name type="scientific">Coraliomargarita sinensis</name>
    <dbReference type="NCBI Taxonomy" id="2174842"/>
    <lineage>
        <taxon>Bacteria</taxon>
        <taxon>Pseudomonadati</taxon>
        <taxon>Verrucomicrobiota</taxon>
        <taxon>Opitutia</taxon>
        <taxon>Puniceicoccales</taxon>
        <taxon>Coraliomargaritaceae</taxon>
        <taxon>Coraliomargarita</taxon>
    </lineage>
</organism>
<keyword evidence="5 6" id="KW-0687">Ribonucleoprotein</keyword>
<accession>A0A317ZLZ5</accession>
<reference evidence="8 9" key="1">
    <citation type="submission" date="2018-05" db="EMBL/GenBank/DDBJ databases">
        <title>Coraliomargarita sinensis sp. nov., isolated from a marine solar saltern.</title>
        <authorList>
            <person name="Zhou L.Y."/>
        </authorList>
    </citation>
    <scope>NUCLEOTIDE SEQUENCE [LARGE SCALE GENOMIC DNA]</scope>
    <source>
        <strain evidence="8 9">WN38</strain>
    </source>
</reference>
<dbReference type="InterPro" id="IPR001014">
    <property type="entry name" value="Ribosomal_uL23_CS"/>
</dbReference>
<evidence type="ECO:0000256" key="5">
    <source>
        <dbReference type="ARBA" id="ARBA00023274"/>
    </source>
</evidence>
<evidence type="ECO:0000313" key="8">
    <source>
        <dbReference type="EMBL" id="PXA04948.1"/>
    </source>
</evidence>
<keyword evidence="2 6" id="KW-0699">rRNA-binding</keyword>
<dbReference type="NCBIfam" id="NF004363">
    <property type="entry name" value="PRK05738.2-4"/>
    <property type="match status" value="1"/>
</dbReference>
<dbReference type="Pfam" id="PF00276">
    <property type="entry name" value="Ribosomal_L23"/>
    <property type="match status" value="1"/>
</dbReference>
<dbReference type="FunCoup" id="A0A317ZLZ5">
    <property type="interactions" value="441"/>
</dbReference>
<evidence type="ECO:0000256" key="1">
    <source>
        <dbReference type="ARBA" id="ARBA00006700"/>
    </source>
</evidence>
<dbReference type="InterPro" id="IPR013025">
    <property type="entry name" value="Ribosomal_uL23-like"/>
</dbReference>
<name>A0A317ZLZ5_9BACT</name>
<dbReference type="InterPro" id="IPR012678">
    <property type="entry name" value="Ribosomal_uL23/eL15/eS24_sf"/>
</dbReference>
<dbReference type="OrthoDB" id="9793353at2"/>
<comment type="subunit">
    <text evidence="6">Part of the 50S ribosomal subunit. Contacts protein L29, and trigger factor when it is bound to the ribosome.</text>
</comment>
<dbReference type="PANTHER" id="PTHR11620">
    <property type="entry name" value="60S RIBOSOMAL PROTEIN L23A"/>
    <property type="match status" value="1"/>
</dbReference>
<dbReference type="InterPro" id="IPR012677">
    <property type="entry name" value="Nucleotide-bd_a/b_plait_sf"/>
</dbReference>
<dbReference type="PROSITE" id="PS00050">
    <property type="entry name" value="RIBOSOMAL_L23"/>
    <property type="match status" value="1"/>
</dbReference>
<evidence type="ECO:0000256" key="4">
    <source>
        <dbReference type="ARBA" id="ARBA00022980"/>
    </source>
</evidence>